<name>A0A225UMS7_9STRA</name>
<protein>
    <submittedName>
        <fullName evidence="1">Crinkler (CRN)</fullName>
    </submittedName>
</protein>
<proteinExistence type="predicted"/>
<accession>A0A225UMS7</accession>
<evidence type="ECO:0000313" key="2">
    <source>
        <dbReference type="Proteomes" id="UP000198211"/>
    </source>
</evidence>
<dbReference type="EMBL" id="NBNE01015339">
    <property type="protein sequence ID" value="OWY93846.1"/>
    <property type="molecule type" value="Genomic_DNA"/>
</dbReference>
<keyword evidence="2" id="KW-1185">Reference proteome</keyword>
<comment type="caution">
    <text evidence="1">The sequence shown here is derived from an EMBL/GenBank/DDBJ whole genome shotgun (WGS) entry which is preliminary data.</text>
</comment>
<evidence type="ECO:0000313" key="1">
    <source>
        <dbReference type="EMBL" id="OWY93846.1"/>
    </source>
</evidence>
<organism evidence="1 2">
    <name type="scientific">Phytophthora megakarya</name>
    <dbReference type="NCBI Taxonomy" id="4795"/>
    <lineage>
        <taxon>Eukaryota</taxon>
        <taxon>Sar</taxon>
        <taxon>Stramenopiles</taxon>
        <taxon>Oomycota</taxon>
        <taxon>Peronosporomycetes</taxon>
        <taxon>Peronosporales</taxon>
        <taxon>Peronosporaceae</taxon>
        <taxon>Phytophthora</taxon>
    </lineage>
</organism>
<gene>
    <name evidence="1" type="ORF">PHMEG_00036598</name>
</gene>
<reference evidence="2" key="1">
    <citation type="submission" date="2017-03" db="EMBL/GenBank/DDBJ databases">
        <title>Phytopthora megakarya and P. palmivora, two closely related causual agents of cacao black pod achieved similar genome size and gene model numbers by different mechanisms.</title>
        <authorList>
            <person name="Ali S."/>
            <person name="Shao J."/>
            <person name="Larry D.J."/>
            <person name="Kronmiller B."/>
            <person name="Shen D."/>
            <person name="Strem M.D."/>
            <person name="Melnick R.L."/>
            <person name="Guiltinan M.J."/>
            <person name="Tyler B.M."/>
            <person name="Meinhardt L.W."/>
            <person name="Bailey B.A."/>
        </authorList>
    </citation>
    <scope>NUCLEOTIDE SEQUENCE [LARGE SCALE GENOMIC DNA]</scope>
    <source>
        <strain evidence="2">zdho120</strain>
    </source>
</reference>
<sequence length="107" mass="12607">MFVQKKRLPLVFSQSWFHFLTVSQEVDLKSGELDHVYCCELSCWKKQDLFKLGTDAYNFQAGNMEEWFYSGGNVREFTRPTVEDIRIAVRKTIDDADLDYPESLLRD</sequence>
<dbReference type="AlphaFoldDB" id="A0A225UMS7"/>
<dbReference type="Proteomes" id="UP000198211">
    <property type="component" value="Unassembled WGS sequence"/>
</dbReference>